<proteinExistence type="predicted"/>
<dbReference type="EMBL" id="ACYE01000016">
    <property type="protein sequence ID" value="EFE44939.1"/>
    <property type="molecule type" value="Genomic_DNA"/>
</dbReference>
<evidence type="ECO:0000256" key="1">
    <source>
        <dbReference type="SAM" id="MobiDB-lite"/>
    </source>
</evidence>
<feature type="compositionally biased region" description="Basic and acidic residues" evidence="1">
    <location>
        <begin position="89"/>
        <end position="111"/>
    </location>
</feature>
<gene>
    <name evidence="3" type="ORF">TRV_00312</name>
</gene>
<name>D4CZS0_TRIVH</name>
<feature type="compositionally biased region" description="Basic residues" evidence="1">
    <location>
        <begin position="205"/>
        <end position="225"/>
    </location>
</feature>
<protein>
    <submittedName>
        <fullName evidence="3">Uncharacterized protein</fullName>
    </submittedName>
</protein>
<feature type="region of interest" description="Disordered" evidence="1">
    <location>
        <begin position="201"/>
        <end position="269"/>
    </location>
</feature>
<feature type="compositionally biased region" description="Basic and acidic residues" evidence="1">
    <location>
        <begin position="149"/>
        <end position="158"/>
    </location>
</feature>
<reference evidence="4" key="1">
    <citation type="journal article" date="2011" name="Genome Biol.">
        <title>Comparative and functional genomics provide insights into the pathogenicity of dermatophytic fungi.</title>
        <authorList>
            <person name="Burmester A."/>
            <person name="Shelest E."/>
            <person name="Gloeckner G."/>
            <person name="Heddergott C."/>
            <person name="Schindler S."/>
            <person name="Staib P."/>
            <person name="Heidel A."/>
            <person name="Felder M."/>
            <person name="Petzold A."/>
            <person name="Szafranski K."/>
            <person name="Feuermann M."/>
            <person name="Pedruzzi I."/>
            <person name="Priebe S."/>
            <person name="Groth M."/>
            <person name="Winkler R."/>
            <person name="Li W."/>
            <person name="Kniemeyer O."/>
            <person name="Schroeckh V."/>
            <person name="Hertweck C."/>
            <person name="Hube B."/>
            <person name="White T.C."/>
            <person name="Platzer M."/>
            <person name="Guthke R."/>
            <person name="Heitman J."/>
            <person name="Woestemeyer J."/>
            <person name="Zipfel P.F."/>
            <person name="Monod M."/>
            <person name="Brakhage A.A."/>
        </authorList>
    </citation>
    <scope>NUCLEOTIDE SEQUENCE [LARGE SCALE GENOMIC DNA]</scope>
    <source>
        <strain evidence="4">HKI 0517</strain>
    </source>
</reference>
<comment type="caution">
    <text evidence="3">The sequence shown here is derived from an EMBL/GenBank/DDBJ whole genome shotgun (WGS) entry which is preliminary data.</text>
</comment>
<organism evidence="3 4">
    <name type="scientific">Trichophyton verrucosum (strain HKI 0517)</name>
    <dbReference type="NCBI Taxonomy" id="663202"/>
    <lineage>
        <taxon>Eukaryota</taxon>
        <taxon>Fungi</taxon>
        <taxon>Dikarya</taxon>
        <taxon>Ascomycota</taxon>
        <taxon>Pezizomycotina</taxon>
        <taxon>Eurotiomycetes</taxon>
        <taxon>Eurotiomycetidae</taxon>
        <taxon>Onygenales</taxon>
        <taxon>Arthrodermataceae</taxon>
        <taxon>Trichophyton</taxon>
    </lineage>
</organism>
<feature type="signal peptide" evidence="2">
    <location>
        <begin position="1"/>
        <end position="21"/>
    </location>
</feature>
<evidence type="ECO:0000313" key="3">
    <source>
        <dbReference type="EMBL" id="EFE44939.1"/>
    </source>
</evidence>
<accession>D4CZS0</accession>
<evidence type="ECO:0000256" key="2">
    <source>
        <dbReference type="SAM" id="SignalP"/>
    </source>
</evidence>
<feature type="region of interest" description="Disordered" evidence="1">
    <location>
        <begin position="58"/>
        <end position="160"/>
    </location>
</feature>
<dbReference type="Proteomes" id="UP000008383">
    <property type="component" value="Unassembled WGS sequence"/>
</dbReference>
<keyword evidence="4" id="KW-1185">Reference proteome</keyword>
<feature type="compositionally biased region" description="Acidic residues" evidence="1">
    <location>
        <begin position="229"/>
        <end position="246"/>
    </location>
</feature>
<dbReference type="HOGENOM" id="CLU_1035076_0_0_1"/>
<evidence type="ECO:0000313" key="4">
    <source>
        <dbReference type="Proteomes" id="UP000008383"/>
    </source>
</evidence>
<dbReference type="GeneID" id="9581787"/>
<dbReference type="AlphaFoldDB" id="D4CZS0"/>
<dbReference type="KEGG" id="tve:TRV_00312"/>
<dbReference type="RefSeq" id="XP_003025550.1">
    <property type="nucleotide sequence ID" value="XM_003025504.1"/>
</dbReference>
<sequence length="269" mass="30592">MDQVVRAGWLVVYIIFSVAFSRDLENEERWLGEGGGYQEGRKGVRPLFQRRVSSWRLEAREPTQSATREQQAKHHWQRRTLQQPRSKRRERESRSVKDAGRRNAVSSREETGGQCQKHLDLQSIEPPGGRTARSSRERDDNGLCAGRETASRTGREEDAAAGLVVERWVEVEERLKLRNESRRSESSRKVERVWEGASGLVAVGGRRRSTSRPTQRHRRQRRRRHDSNGDGDGDDGDGYGDGDGDETDRCGLREDGREAERESGRGGTG</sequence>
<keyword evidence="2" id="KW-0732">Signal</keyword>
<feature type="compositionally biased region" description="Basic and acidic residues" evidence="1">
    <location>
        <begin position="247"/>
        <end position="269"/>
    </location>
</feature>
<feature type="chain" id="PRO_5003055130" evidence="2">
    <location>
        <begin position="22"/>
        <end position="269"/>
    </location>
</feature>